<evidence type="ECO:0000256" key="1">
    <source>
        <dbReference type="SAM" id="MobiDB-lite"/>
    </source>
</evidence>
<evidence type="ECO:0000313" key="3">
    <source>
        <dbReference type="Proteomes" id="UP001596328"/>
    </source>
</evidence>
<evidence type="ECO:0000313" key="2">
    <source>
        <dbReference type="EMBL" id="MFC6723907.1"/>
    </source>
</evidence>
<feature type="region of interest" description="Disordered" evidence="1">
    <location>
        <begin position="186"/>
        <end position="239"/>
    </location>
</feature>
<organism evidence="2 3">
    <name type="scientific">Halobium palmae</name>
    <dbReference type="NCBI Taxonomy" id="1776492"/>
    <lineage>
        <taxon>Archaea</taxon>
        <taxon>Methanobacteriati</taxon>
        <taxon>Methanobacteriota</taxon>
        <taxon>Stenosarchaea group</taxon>
        <taxon>Halobacteria</taxon>
        <taxon>Halobacteriales</taxon>
        <taxon>Haloferacaceae</taxon>
        <taxon>Halobium</taxon>
    </lineage>
</organism>
<dbReference type="EMBL" id="JBHSWU010000066">
    <property type="protein sequence ID" value="MFC6723907.1"/>
    <property type="molecule type" value="Genomic_DNA"/>
</dbReference>
<sequence length="1124" mass="126568">MATLANVGIATPTNEPPLVEAGLDQTVDRGTRVALDGSGTRDPDGRIVSYRWEIETPSGRTITPTNENTARTSFTPSRLGRYEVTLVAVDDEDVRRSDTLFVDVTRGDEPSVTVSGSNRASTGTTVTYRAEVRRGSAPLRELVWRVDGEVVAKDDLDDDAADPLTTTFATSGRHEIVATVTDVDNLSASDGNSVDVSDGSNPADGGGTSDSDDGSSGGGTSTSFATRLDPSVEGPKLLTGRAPFDASYRVTGVDERETRSVRWYTDRTAGPRGSRAEIDWQPGDHRLYAVVRYTDGSRDVATFRDGSTDVTVDSAPTASIPSVDGWNGLSGRGLARDEYGNLRSFEIEVDGRTVERWPDRTIGSRGRQVSERAARFAVSDARVNRNHTVTVVAVDARGQRDEITREVAVSGQPEIVSAEFVNGPVDSYHERIDPERYAAKHVLKIDLNGVPKEKVDWYYSPGEADSLAQISTEKYGTSTHYNSNTDILIVNSHWRSDIENRHLLDSRVEVDGRSRISNWEPSKIVVTNSAPELRIDIKPVSYLYPATAWDVVVDASRSFDPDGDDLQYIWKQGAQPASADNTTGRFSAIRFATISLRDGEGHVTRKKFDYLRYVTPPVKMVKLVDQGPYRSNESIKIRVRTADYNLGKNSYSIDLGVGVRNTQSKTIEWRSHRGPVDGERWVHYWTGTIEIPASAYLDSETEEVYVYNEERPEDRTDGRSIPAVTVLNHVSPRYSDIGVDEIRYQVRKPVFNQVRVRSAEKRDRYLHDGYDVESKLTEQQYVAKDRVKVADARYEQRRKDFATSGVRRVFLRTNPEWSAGGSTVETTSKTIRETEWRDNKAGKGEFSGETRRVLASPARYRTKKKYRYTREIEHTGHRTVTYWDTVTRQETYTRRVRKCLSVGCYYTTKTFTRTYTDRVQRSYEDTYTYTTTETETYWAFSDYGAGHEFTGKTRRVKIADAQYETQYRFEVERTVQRTVRTYHATRQIKTQPAEYEWRVIRVFDSVLDAYSAYPKGSKRIESRKVVNSWTMTKRKGMSKEILNEYDDESNVVETRATLTGTRTLGGFDSESANYRVLSQSSFEKSVAQSGARNRQELRNALSDNSGRSCKVVRASYKQECSINA</sequence>
<feature type="compositionally biased region" description="Low complexity" evidence="1">
    <location>
        <begin position="189"/>
        <end position="201"/>
    </location>
</feature>
<keyword evidence="3" id="KW-1185">Reference proteome</keyword>
<comment type="caution">
    <text evidence="2">The sequence shown here is derived from an EMBL/GenBank/DDBJ whole genome shotgun (WGS) entry which is preliminary data.</text>
</comment>
<accession>A0ABD5RYR2</accession>
<proteinExistence type="predicted"/>
<gene>
    <name evidence="2" type="ORF">ACFQE1_05870</name>
</gene>
<protein>
    <submittedName>
        <fullName evidence="2">PKD domain-containing protein</fullName>
    </submittedName>
</protein>
<dbReference type="Pfam" id="PF22352">
    <property type="entry name" value="K319L-like_PKD"/>
    <property type="match status" value="1"/>
</dbReference>
<dbReference type="Gene3D" id="2.60.40.10">
    <property type="entry name" value="Immunoglobulins"/>
    <property type="match status" value="2"/>
</dbReference>
<dbReference type="AlphaFoldDB" id="A0ABD5RYR2"/>
<dbReference type="SUPFAM" id="SSF49299">
    <property type="entry name" value="PKD domain"/>
    <property type="match status" value="1"/>
</dbReference>
<reference evidence="2 3" key="1">
    <citation type="journal article" date="2019" name="Int. J. Syst. Evol. Microbiol.">
        <title>The Global Catalogue of Microorganisms (GCM) 10K type strain sequencing project: providing services to taxonomists for standard genome sequencing and annotation.</title>
        <authorList>
            <consortium name="The Broad Institute Genomics Platform"/>
            <consortium name="The Broad Institute Genome Sequencing Center for Infectious Disease"/>
            <person name="Wu L."/>
            <person name="Ma J."/>
        </authorList>
    </citation>
    <scope>NUCLEOTIDE SEQUENCE [LARGE SCALE GENOMIC DNA]</scope>
    <source>
        <strain evidence="2 3">NBRC 111368</strain>
    </source>
</reference>
<dbReference type="InterPro" id="IPR035986">
    <property type="entry name" value="PKD_dom_sf"/>
</dbReference>
<dbReference type="Proteomes" id="UP001596328">
    <property type="component" value="Unassembled WGS sequence"/>
</dbReference>
<dbReference type="InterPro" id="IPR013783">
    <property type="entry name" value="Ig-like_fold"/>
</dbReference>
<name>A0ABD5RYR2_9EURY</name>